<reference evidence="3" key="1">
    <citation type="submission" date="2017-08" db="EMBL/GenBank/DDBJ databases">
        <title>A dynamic microbial community with high functional redundancy inhabits the cold, oxic subseafloor aquifer.</title>
        <authorList>
            <person name="Tully B.J."/>
            <person name="Wheat C.G."/>
            <person name="Glazer B.T."/>
            <person name="Huber J.A."/>
        </authorList>
    </citation>
    <scope>NUCLEOTIDE SEQUENCE [LARGE SCALE GENOMIC DNA]</scope>
</reference>
<dbReference type="Proteomes" id="UP000218172">
    <property type="component" value="Unassembled WGS sequence"/>
</dbReference>
<keyword evidence="1" id="KW-0812">Transmembrane</keyword>
<organism evidence="2 3">
    <name type="scientific">SAR86 cluster bacterium</name>
    <dbReference type="NCBI Taxonomy" id="2030880"/>
    <lineage>
        <taxon>Bacteria</taxon>
        <taxon>Pseudomonadati</taxon>
        <taxon>Pseudomonadota</taxon>
        <taxon>Gammaproteobacteria</taxon>
        <taxon>SAR86 cluster</taxon>
    </lineage>
</organism>
<feature type="transmembrane region" description="Helical" evidence="1">
    <location>
        <begin position="75"/>
        <end position="91"/>
    </location>
</feature>
<evidence type="ECO:0000256" key="1">
    <source>
        <dbReference type="SAM" id="Phobius"/>
    </source>
</evidence>
<dbReference type="AlphaFoldDB" id="A0A2A4MGR3"/>
<accession>A0A2A4MGR3</accession>
<feature type="transmembrane region" description="Helical" evidence="1">
    <location>
        <begin position="12"/>
        <end position="29"/>
    </location>
</feature>
<name>A0A2A4MGR3_9GAMM</name>
<keyword evidence="1" id="KW-1133">Transmembrane helix</keyword>
<sequence length="124" mass="14249">MNNYSKSTLNIIKVLLLVLICFLLGPELYLFMPEIVILFDVAVLEMLIFFIVMRLQYLKDHIVIWAHIIGRNRKFRNYGMLILCVAIAPFAPELFLLINVVGIEIALACLLVNFRSMTTFLAKA</sequence>
<feature type="transmembrane region" description="Helical" evidence="1">
    <location>
        <begin position="35"/>
        <end position="55"/>
    </location>
</feature>
<gene>
    <name evidence="2" type="ORF">COC19_07700</name>
</gene>
<evidence type="ECO:0000313" key="3">
    <source>
        <dbReference type="Proteomes" id="UP000218172"/>
    </source>
</evidence>
<protein>
    <submittedName>
        <fullName evidence="2">Uncharacterized protein</fullName>
    </submittedName>
</protein>
<comment type="caution">
    <text evidence="2">The sequence shown here is derived from an EMBL/GenBank/DDBJ whole genome shotgun (WGS) entry which is preliminary data.</text>
</comment>
<proteinExistence type="predicted"/>
<dbReference type="EMBL" id="NVQR01000136">
    <property type="protein sequence ID" value="PCH59070.1"/>
    <property type="molecule type" value="Genomic_DNA"/>
</dbReference>
<evidence type="ECO:0000313" key="2">
    <source>
        <dbReference type="EMBL" id="PCH59070.1"/>
    </source>
</evidence>
<keyword evidence="1" id="KW-0472">Membrane</keyword>